<dbReference type="InterPro" id="IPR001841">
    <property type="entry name" value="Znf_RING"/>
</dbReference>
<proteinExistence type="predicted"/>
<name>A0AAV8U742_9ROSI</name>
<comment type="caution">
    <text evidence="8">The sequence shown here is derived from an EMBL/GenBank/DDBJ whole genome shotgun (WGS) entry which is preliminary data.</text>
</comment>
<keyword evidence="5" id="KW-0862">Zinc</keyword>
<evidence type="ECO:0000256" key="3">
    <source>
        <dbReference type="ARBA" id="ARBA00022723"/>
    </source>
</evidence>
<evidence type="ECO:0000259" key="7">
    <source>
        <dbReference type="PROSITE" id="PS50089"/>
    </source>
</evidence>
<evidence type="ECO:0000313" key="8">
    <source>
        <dbReference type="EMBL" id="KAJ8773760.1"/>
    </source>
</evidence>
<dbReference type="SMART" id="SM00184">
    <property type="entry name" value="RING"/>
    <property type="match status" value="1"/>
</dbReference>
<dbReference type="EC" id="2.3.2.27" evidence="2"/>
<gene>
    <name evidence="8" type="ORF">K2173_006410</name>
</gene>
<dbReference type="GO" id="GO:0016567">
    <property type="term" value="P:protein ubiquitination"/>
    <property type="evidence" value="ECO:0007669"/>
    <property type="project" value="TreeGrafter"/>
</dbReference>
<dbReference type="PANTHER" id="PTHR15710">
    <property type="entry name" value="E3 UBIQUITIN-PROTEIN LIGASE PRAJA"/>
    <property type="match status" value="1"/>
</dbReference>
<evidence type="ECO:0000256" key="6">
    <source>
        <dbReference type="PROSITE-ProRule" id="PRU00175"/>
    </source>
</evidence>
<sequence>MIEKETLDFQLYGSPKVKLYQINVPRRRRSPMQVVLTIDYKAKQRLFRRSFKGRKLLVHEFSEELRTSTFTYIGRLRNPKGSFGKSDAHVIKNALETIRGVVFGVSEKGREYLRLFLELETTQEVVFEERDLLNRSIYHERDLRDRCVREACLQLERKNSRMVRTKGEELKLESVQVDKKACDQCAICLENMKGSATRMCSNDHLFHGKCIVMWLAKNSSCPVCRSELSTSKVDQ</sequence>
<dbReference type="Proteomes" id="UP001159364">
    <property type="component" value="Linkage Group LG01"/>
</dbReference>
<evidence type="ECO:0000256" key="4">
    <source>
        <dbReference type="ARBA" id="ARBA00022771"/>
    </source>
</evidence>
<keyword evidence="4 6" id="KW-0863">Zinc-finger</keyword>
<accession>A0AAV8U742</accession>
<dbReference type="EMBL" id="JAIWQS010000001">
    <property type="protein sequence ID" value="KAJ8773760.1"/>
    <property type="molecule type" value="Genomic_DNA"/>
</dbReference>
<dbReference type="AlphaFoldDB" id="A0AAV8U742"/>
<dbReference type="InterPro" id="IPR013083">
    <property type="entry name" value="Znf_RING/FYVE/PHD"/>
</dbReference>
<keyword evidence="9" id="KW-1185">Reference proteome</keyword>
<dbReference type="GO" id="GO:0005737">
    <property type="term" value="C:cytoplasm"/>
    <property type="evidence" value="ECO:0007669"/>
    <property type="project" value="TreeGrafter"/>
</dbReference>
<evidence type="ECO:0000256" key="1">
    <source>
        <dbReference type="ARBA" id="ARBA00000900"/>
    </source>
</evidence>
<dbReference type="PANTHER" id="PTHR15710:SF196">
    <property type="entry name" value="F6A14.12 PROTEIN-RELATED"/>
    <property type="match status" value="1"/>
</dbReference>
<dbReference type="GO" id="GO:0061630">
    <property type="term" value="F:ubiquitin protein ligase activity"/>
    <property type="evidence" value="ECO:0007669"/>
    <property type="project" value="UniProtKB-EC"/>
</dbReference>
<reference evidence="8 9" key="1">
    <citation type="submission" date="2021-09" db="EMBL/GenBank/DDBJ databases">
        <title>Genomic insights and catalytic innovation underlie evolution of tropane alkaloids biosynthesis.</title>
        <authorList>
            <person name="Wang Y.-J."/>
            <person name="Tian T."/>
            <person name="Huang J.-P."/>
            <person name="Huang S.-X."/>
        </authorList>
    </citation>
    <scope>NUCLEOTIDE SEQUENCE [LARGE SCALE GENOMIC DNA]</scope>
    <source>
        <strain evidence="8">KIB-2018</strain>
        <tissue evidence="8">Leaf</tissue>
    </source>
</reference>
<dbReference type="Gene3D" id="3.30.40.10">
    <property type="entry name" value="Zinc/RING finger domain, C3HC4 (zinc finger)"/>
    <property type="match status" value="1"/>
</dbReference>
<organism evidence="8 9">
    <name type="scientific">Erythroxylum novogranatense</name>
    <dbReference type="NCBI Taxonomy" id="1862640"/>
    <lineage>
        <taxon>Eukaryota</taxon>
        <taxon>Viridiplantae</taxon>
        <taxon>Streptophyta</taxon>
        <taxon>Embryophyta</taxon>
        <taxon>Tracheophyta</taxon>
        <taxon>Spermatophyta</taxon>
        <taxon>Magnoliopsida</taxon>
        <taxon>eudicotyledons</taxon>
        <taxon>Gunneridae</taxon>
        <taxon>Pentapetalae</taxon>
        <taxon>rosids</taxon>
        <taxon>fabids</taxon>
        <taxon>Malpighiales</taxon>
        <taxon>Erythroxylaceae</taxon>
        <taxon>Erythroxylum</taxon>
    </lineage>
</organism>
<dbReference type="Pfam" id="PF13639">
    <property type="entry name" value="zf-RING_2"/>
    <property type="match status" value="1"/>
</dbReference>
<dbReference type="PROSITE" id="PS50089">
    <property type="entry name" value="ZF_RING_2"/>
    <property type="match status" value="1"/>
</dbReference>
<protein>
    <recommendedName>
        <fullName evidence="2">RING-type E3 ubiquitin transferase</fullName>
        <ecNumber evidence="2">2.3.2.27</ecNumber>
    </recommendedName>
</protein>
<dbReference type="GO" id="GO:0008270">
    <property type="term" value="F:zinc ion binding"/>
    <property type="evidence" value="ECO:0007669"/>
    <property type="project" value="UniProtKB-KW"/>
</dbReference>
<feature type="domain" description="RING-type" evidence="7">
    <location>
        <begin position="185"/>
        <end position="225"/>
    </location>
</feature>
<evidence type="ECO:0000256" key="5">
    <source>
        <dbReference type="ARBA" id="ARBA00022833"/>
    </source>
</evidence>
<evidence type="ECO:0000256" key="2">
    <source>
        <dbReference type="ARBA" id="ARBA00012483"/>
    </source>
</evidence>
<dbReference type="SUPFAM" id="SSF57850">
    <property type="entry name" value="RING/U-box"/>
    <property type="match status" value="1"/>
</dbReference>
<keyword evidence="3" id="KW-0479">Metal-binding</keyword>
<evidence type="ECO:0000313" key="9">
    <source>
        <dbReference type="Proteomes" id="UP001159364"/>
    </source>
</evidence>
<comment type="catalytic activity">
    <reaction evidence="1">
        <text>S-ubiquitinyl-[E2 ubiquitin-conjugating enzyme]-L-cysteine + [acceptor protein]-L-lysine = [E2 ubiquitin-conjugating enzyme]-L-cysteine + N(6)-ubiquitinyl-[acceptor protein]-L-lysine.</text>
        <dbReference type="EC" id="2.3.2.27"/>
    </reaction>
</comment>